<dbReference type="SMART" id="SM00389">
    <property type="entry name" value="HOX"/>
    <property type="match status" value="1"/>
</dbReference>
<keyword evidence="3 5" id="KW-0371">Homeobox</keyword>
<evidence type="ECO:0000313" key="8">
    <source>
        <dbReference type="EMBL" id="KAF6027944.1"/>
    </source>
</evidence>
<dbReference type="PRINTS" id="PR00024">
    <property type="entry name" value="HOMEOBOX"/>
</dbReference>
<comment type="caution">
    <text evidence="8">The sequence shown here is derived from an EMBL/GenBank/DDBJ whole genome shotgun (WGS) entry which is preliminary data.</text>
</comment>
<evidence type="ECO:0000256" key="1">
    <source>
        <dbReference type="ARBA" id="ARBA00004123"/>
    </source>
</evidence>
<dbReference type="Proteomes" id="UP000593567">
    <property type="component" value="Unassembled WGS sequence"/>
</dbReference>
<proteinExistence type="predicted"/>
<dbReference type="OrthoDB" id="6159439at2759"/>
<dbReference type="GO" id="GO:0000981">
    <property type="term" value="F:DNA-binding transcription factor activity, RNA polymerase II-specific"/>
    <property type="evidence" value="ECO:0007669"/>
    <property type="project" value="InterPro"/>
</dbReference>
<evidence type="ECO:0000256" key="6">
    <source>
        <dbReference type="RuleBase" id="RU000682"/>
    </source>
</evidence>
<evidence type="ECO:0000256" key="5">
    <source>
        <dbReference type="PROSITE-ProRule" id="PRU00108"/>
    </source>
</evidence>
<gene>
    <name evidence="8" type="ORF">EB796_013762</name>
</gene>
<dbReference type="PROSITE" id="PS00027">
    <property type="entry name" value="HOMEOBOX_1"/>
    <property type="match status" value="1"/>
</dbReference>
<sequence length="219" mass="24820">MFKFSIDSLIDQKLQKTESSKPDMAKFSPFSHGAPNLISSLSPKSLNSHQIMLNMAMSSLNENFLDTLHARGLLPVQTHPIYAGALSTSLPGYMTHQNMHSLEAAKIHLLQQRGAQSWLAAQVDRTQLHPNVLFQSAMDYQHSLSMHKPKRIRTAFSPSQLVQLEASFHNNHYVVGQERRDLASELGLTETQVKVWFQNRRTKNKRVKGENDDCILMVN</sequence>
<dbReference type="EMBL" id="VXIV02002005">
    <property type="protein sequence ID" value="KAF6027944.1"/>
    <property type="molecule type" value="Genomic_DNA"/>
</dbReference>
<dbReference type="InterPro" id="IPR050877">
    <property type="entry name" value="EMX-VAX-Noto_Homeobox_TFs"/>
</dbReference>
<dbReference type="PANTHER" id="PTHR24339">
    <property type="entry name" value="HOMEOBOX PROTEIN EMX-RELATED"/>
    <property type="match status" value="1"/>
</dbReference>
<dbReference type="AlphaFoldDB" id="A0A7J7JQN0"/>
<evidence type="ECO:0000256" key="4">
    <source>
        <dbReference type="ARBA" id="ARBA00023242"/>
    </source>
</evidence>
<dbReference type="InterPro" id="IPR001356">
    <property type="entry name" value="HD"/>
</dbReference>
<dbReference type="SUPFAM" id="SSF46689">
    <property type="entry name" value="Homeodomain-like"/>
    <property type="match status" value="1"/>
</dbReference>
<evidence type="ECO:0000259" key="7">
    <source>
        <dbReference type="PROSITE" id="PS50071"/>
    </source>
</evidence>
<keyword evidence="2 5" id="KW-0238">DNA-binding</keyword>
<dbReference type="InterPro" id="IPR009057">
    <property type="entry name" value="Homeodomain-like_sf"/>
</dbReference>
<keyword evidence="4 5" id="KW-0539">Nucleus</keyword>
<feature type="domain" description="Homeobox" evidence="7">
    <location>
        <begin position="147"/>
        <end position="207"/>
    </location>
</feature>
<organism evidence="8 9">
    <name type="scientific">Bugula neritina</name>
    <name type="common">Brown bryozoan</name>
    <name type="synonym">Sertularia neritina</name>
    <dbReference type="NCBI Taxonomy" id="10212"/>
    <lineage>
        <taxon>Eukaryota</taxon>
        <taxon>Metazoa</taxon>
        <taxon>Spiralia</taxon>
        <taxon>Lophotrochozoa</taxon>
        <taxon>Bryozoa</taxon>
        <taxon>Gymnolaemata</taxon>
        <taxon>Cheilostomatida</taxon>
        <taxon>Flustrina</taxon>
        <taxon>Buguloidea</taxon>
        <taxon>Bugulidae</taxon>
        <taxon>Bugula</taxon>
    </lineage>
</organism>
<dbReference type="InterPro" id="IPR000047">
    <property type="entry name" value="HTH_motif"/>
</dbReference>
<dbReference type="CDD" id="cd00086">
    <property type="entry name" value="homeodomain"/>
    <property type="match status" value="1"/>
</dbReference>
<dbReference type="GO" id="GO:0005634">
    <property type="term" value="C:nucleus"/>
    <property type="evidence" value="ECO:0007669"/>
    <property type="project" value="UniProtKB-SubCell"/>
</dbReference>
<feature type="DNA-binding region" description="Homeobox" evidence="5">
    <location>
        <begin position="149"/>
        <end position="208"/>
    </location>
</feature>
<reference evidence="8" key="1">
    <citation type="submission" date="2020-06" db="EMBL/GenBank/DDBJ databases">
        <title>Draft genome of Bugula neritina, a colonial animal packing powerful symbionts and potential medicines.</title>
        <authorList>
            <person name="Rayko M."/>
        </authorList>
    </citation>
    <scope>NUCLEOTIDE SEQUENCE [LARGE SCALE GENOMIC DNA]</scope>
    <source>
        <strain evidence="8">Kwan_BN1</strain>
    </source>
</reference>
<dbReference type="InterPro" id="IPR017970">
    <property type="entry name" value="Homeobox_CS"/>
</dbReference>
<dbReference type="GO" id="GO:0000978">
    <property type="term" value="F:RNA polymerase II cis-regulatory region sequence-specific DNA binding"/>
    <property type="evidence" value="ECO:0007669"/>
    <property type="project" value="TreeGrafter"/>
</dbReference>
<dbReference type="Gene3D" id="1.10.10.60">
    <property type="entry name" value="Homeodomain-like"/>
    <property type="match status" value="1"/>
</dbReference>
<dbReference type="InterPro" id="IPR020479">
    <property type="entry name" value="HD_metazoa"/>
</dbReference>
<evidence type="ECO:0000256" key="3">
    <source>
        <dbReference type="ARBA" id="ARBA00023155"/>
    </source>
</evidence>
<protein>
    <submittedName>
        <fullName evidence="8">EMX2</fullName>
    </submittedName>
</protein>
<accession>A0A7J7JQN0</accession>
<evidence type="ECO:0000313" key="9">
    <source>
        <dbReference type="Proteomes" id="UP000593567"/>
    </source>
</evidence>
<name>A0A7J7JQN0_BUGNE</name>
<dbReference type="Pfam" id="PF00046">
    <property type="entry name" value="Homeodomain"/>
    <property type="match status" value="1"/>
</dbReference>
<keyword evidence="9" id="KW-1185">Reference proteome</keyword>
<dbReference type="PRINTS" id="PR00031">
    <property type="entry name" value="HTHREPRESSR"/>
</dbReference>
<dbReference type="PROSITE" id="PS50071">
    <property type="entry name" value="HOMEOBOX_2"/>
    <property type="match status" value="1"/>
</dbReference>
<dbReference type="FunFam" id="1.10.10.60:FF:000081">
    <property type="entry name" value="Empty spiracles homeobox 2"/>
    <property type="match status" value="1"/>
</dbReference>
<comment type="subcellular location">
    <subcellularLocation>
        <location evidence="1 5 6">Nucleus</location>
    </subcellularLocation>
</comment>
<evidence type="ECO:0000256" key="2">
    <source>
        <dbReference type="ARBA" id="ARBA00023125"/>
    </source>
</evidence>
<dbReference type="PANTHER" id="PTHR24339:SF28">
    <property type="entry name" value="E5-RELATED"/>
    <property type="match status" value="1"/>
</dbReference>